<dbReference type="EMBL" id="BTRK01000003">
    <property type="protein sequence ID" value="GMR42420.1"/>
    <property type="molecule type" value="Genomic_DNA"/>
</dbReference>
<feature type="non-terminal residue" evidence="2">
    <location>
        <position position="108"/>
    </location>
</feature>
<accession>A0AAN4ZSM0</accession>
<dbReference type="Proteomes" id="UP001328107">
    <property type="component" value="Unassembled WGS sequence"/>
</dbReference>
<reference evidence="3" key="1">
    <citation type="submission" date="2022-10" db="EMBL/GenBank/DDBJ databases">
        <title>Genome assembly of Pristionchus species.</title>
        <authorList>
            <person name="Yoshida K."/>
            <person name="Sommer R.J."/>
        </authorList>
    </citation>
    <scope>NUCLEOTIDE SEQUENCE [LARGE SCALE GENOMIC DNA]</scope>
    <source>
        <strain evidence="3">RS5460</strain>
    </source>
</reference>
<gene>
    <name evidence="2" type="ORF">PMAYCL1PPCAC_12615</name>
</gene>
<proteinExistence type="predicted"/>
<organism evidence="2 3">
    <name type="scientific">Pristionchus mayeri</name>
    <dbReference type="NCBI Taxonomy" id="1317129"/>
    <lineage>
        <taxon>Eukaryota</taxon>
        <taxon>Metazoa</taxon>
        <taxon>Ecdysozoa</taxon>
        <taxon>Nematoda</taxon>
        <taxon>Chromadorea</taxon>
        <taxon>Rhabditida</taxon>
        <taxon>Rhabditina</taxon>
        <taxon>Diplogasteromorpha</taxon>
        <taxon>Diplogasteroidea</taxon>
        <taxon>Neodiplogasteridae</taxon>
        <taxon>Pristionchus</taxon>
    </lineage>
</organism>
<feature type="transmembrane region" description="Helical" evidence="1">
    <location>
        <begin position="60"/>
        <end position="82"/>
    </location>
</feature>
<keyword evidence="3" id="KW-1185">Reference proteome</keyword>
<evidence type="ECO:0000313" key="3">
    <source>
        <dbReference type="Proteomes" id="UP001328107"/>
    </source>
</evidence>
<protein>
    <submittedName>
        <fullName evidence="2">Uncharacterized protein</fullName>
    </submittedName>
</protein>
<dbReference type="AlphaFoldDB" id="A0AAN4ZSM0"/>
<keyword evidence="1" id="KW-0812">Transmembrane</keyword>
<feature type="non-terminal residue" evidence="2">
    <location>
        <position position="1"/>
    </location>
</feature>
<evidence type="ECO:0000256" key="1">
    <source>
        <dbReference type="SAM" id="Phobius"/>
    </source>
</evidence>
<name>A0AAN4ZSM0_9BILA</name>
<comment type="caution">
    <text evidence="2">The sequence shown here is derived from an EMBL/GenBank/DDBJ whole genome shotgun (WGS) entry which is preliminary data.</text>
</comment>
<keyword evidence="1" id="KW-1133">Transmembrane helix</keyword>
<keyword evidence="1" id="KW-0472">Membrane</keyword>
<sequence>KNGRGERGEGSEVRFPRSRSSLLVLMQSVHFTNLLSSGVGGGRGVDSVGRVGGGYRRTKLFLCWWRSSTLGFSIVLLILSLLHNGVNCSCNAATTAQKEKKEKDDTEY</sequence>
<evidence type="ECO:0000313" key="2">
    <source>
        <dbReference type="EMBL" id="GMR42420.1"/>
    </source>
</evidence>